<evidence type="ECO:0000256" key="2">
    <source>
        <dbReference type="SAM" id="Phobius"/>
    </source>
</evidence>
<evidence type="ECO:0000256" key="1">
    <source>
        <dbReference type="SAM" id="MobiDB-lite"/>
    </source>
</evidence>
<dbReference type="Gene3D" id="2.120.10.80">
    <property type="entry name" value="Kelch-type beta propeller"/>
    <property type="match status" value="1"/>
</dbReference>
<dbReference type="InterPro" id="IPR011043">
    <property type="entry name" value="Gal_Oxase/kelch_b-propeller"/>
</dbReference>
<evidence type="ECO:0000256" key="3">
    <source>
        <dbReference type="SAM" id="SignalP"/>
    </source>
</evidence>
<dbReference type="SUPFAM" id="SSF50965">
    <property type="entry name" value="Galactose oxidase, central domain"/>
    <property type="match status" value="1"/>
</dbReference>
<dbReference type="Proteomes" id="UP001562357">
    <property type="component" value="Unassembled WGS sequence"/>
</dbReference>
<evidence type="ECO:0000313" key="4">
    <source>
        <dbReference type="EMBL" id="GAB0134094.1"/>
    </source>
</evidence>
<gene>
    <name evidence="4" type="primary">g2479</name>
    <name evidence="4" type="ORF">EsDP_00002479</name>
</gene>
<feature type="region of interest" description="Disordered" evidence="1">
    <location>
        <begin position="693"/>
        <end position="750"/>
    </location>
</feature>
<feature type="compositionally biased region" description="Polar residues" evidence="1">
    <location>
        <begin position="656"/>
        <end position="665"/>
    </location>
</feature>
<keyword evidence="2" id="KW-1133">Transmembrane helix</keyword>
<accession>A0ABQ0CKX0</accession>
<feature type="compositionally biased region" description="Basic and acidic residues" evidence="1">
    <location>
        <begin position="846"/>
        <end position="885"/>
    </location>
</feature>
<evidence type="ECO:0008006" key="6">
    <source>
        <dbReference type="Google" id="ProtNLM"/>
    </source>
</evidence>
<name>A0ABQ0CKX0_9HYPO</name>
<feature type="chain" id="PRO_5047517916" description="Galactose oxidase" evidence="3">
    <location>
        <begin position="22"/>
        <end position="1049"/>
    </location>
</feature>
<organism evidence="4 5">
    <name type="scientific">Epichloe bromicola</name>
    <dbReference type="NCBI Taxonomy" id="79588"/>
    <lineage>
        <taxon>Eukaryota</taxon>
        <taxon>Fungi</taxon>
        <taxon>Dikarya</taxon>
        <taxon>Ascomycota</taxon>
        <taxon>Pezizomycotina</taxon>
        <taxon>Sordariomycetes</taxon>
        <taxon>Hypocreomycetidae</taxon>
        <taxon>Hypocreales</taxon>
        <taxon>Clavicipitaceae</taxon>
        <taxon>Epichloe</taxon>
    </lineage>
</organism>
<keyword evidence="2" id="KW-0812">Transmembrane</keyword>
<feature type="compositionally biased region" description="Low complexity" evidence="1">
    <location>
        <begin position="737"/>
        <end position="748"/>
    </location>
</feature>
<keyword evidence="3" id="KW-0732">Signal</keyword>
<feature type="compositionally biased region" description="Basic residues" evidence="1">
    <location>
        <begin position="609"/>
        <end position="623"/>
    </location>
</feature>
<keyword evidence="2" id="KW-0472">Membrane</keyword>
<feature type="signal peptide" evidence="3">
    <location>
        <begin position="1"/>
        <end position="21"/>
    </location>
</feature>
<sequence>MRRSAVTLGLGLAMRQLPTTAAHVFPYVPTQILMPAACWNESVCGGPDVAYVFSQSHDGSVQFSALDYSSTVGADTQLTTMTPELPFLKDAPATTAFGAARTSNGSVVVYSGACNDTTGSLWSYSTLPGQGGSSTWSKRMTTPSTADQGSPRGPYFLGGTLAFSSKLAPTMDQPTIYTYGGMCNSPGANSTGWQSSADYTHAMMSLAPDSQDADTAYSLSVASTSGPRTPIAGFTLTQLPASITNIAASITQQAGFVLLGGHTQQAFINMSTAAVWSLPEQSWSYINIGGPDSSSAAGLAMRDNTLSGRAATEVESRSGHTAVLTEDGSSVVVLGGWVGDVSTPAEPQLAVLKLSQKYSSWKWAVPSAQPDGKGVYGHGAAMLPGNVMMVYGGWETSASGGATSKRQASAVWGAPRFFNVTSMSWSNSYTNPTSGKLLHGKGNHEAPERQGSEQSRRLGLGLGLGLGLALLLAVILATYLWKLRLKKRRRSRELAASSMAQDAQYFAHDTDEMMERDIASYPWFVPPRNDEGSAGPAAGESSRGYESLRGAGASLDDGHGHPVITRKPVMSRAMRGGYVPAETRLSAFVSPPGMIHPIMEDDEEDHAYHEHRHHHHHHHHHHHPLDAEPLTPTSEAPSDPFLTPTATAPPVLFPPTNRSSATPNSESHRYYDPDVQDWVSDVDAADSLLDRYNSSRKGRISPTRRNSTRSTAPRDDESRSGSNLSDSNRSTADSLRRSQSNRRSAASGGFFGGTLLGGVDHAKPGSSSSSSYNTARSGFGTLQAEGPALLSGTGPSHNPGCGDEEDETNAPPSPSKTKPRRGWLGSLGRVFSQSSGPPPVASPEHSPARDGPERDLPTGDYEPRAGLRGELLRRKQGRQDWEADARAQGGGGGGGSGPSAQENEWDIERAVEQRLVQVMFTVPKERLRVVNGGEEVDDEHDDEHEHETLTKRAQLQEASGGLPDPQTAELVDPEKSGDESVASAERERERERGRRSHSTDDSGRRFSGAVFTAEAVRFEKPRGRVLQMVESIESLKGSQEGSLTRRPEQ</sequence>
<evidence type="ECO:0000313" key="5">
    <source>
        <dbReference type="Proteomes" id="UP001562357"/>
    </source>
</evidence>
<feature type="compositionally biased region" description="Basic and acidic residues" evidence="1">
    <location>
        <begin position="972"/>
        <end position="1004"/>
    </location>
</feature>
<feature type="region of interest" description="Disordered" evidence="1">
    <location>
        <begin position="529"/>
        <end position="564"/>
    </location>
</feature>
<feature type="region of interest" description="Disordered" evidence="1">
    <location>
        <begin position="929"/>
        <end position="1012"/>
    </location>
</feature>
<feature type="compositionally biased region" description="Gly residues" evidence="1">
    <location>
        <begin position="888"/>
        <end position="897"/>
    </location>
</feature>
<feature type="region of interest" description="Disordered" evidence="1">
    <location>
        <begin position="762"/>
        <end position="908"/>
    </location>
</feature>
<dbReference type="InterPro" id="IPR015915">
    <property type="entry name" value="Kelch-typ_b-propeller"/>
</dbReference>
<proteinExistence type="predicted"/>
<protein>
    <recommendedName>
        <fullName evidence="6">Galactose oxidase</fullName>
    </recommendedName>
</protein>
<comment type="caution">
    <text evidence="4">The sequence shown here is derived from an EMBL/GenBank/DDBJ whole genome shotgun (WGS) entry which is preliminary data.</text>
</comment>
<dbReference type="EMBL" id="BAAFGZ010000067">
    <property type="protein sequence ID" value="GAB0134094.1"/>
    <property type="molecule type" value="Genomic_DNA"/>
</dbReference>
<feature type="transmembrane region" description="Helical" evidence="2">
    <location>
        <begin position="458"/>
        <end position="481"/>
    </location>
</feature>
<keyword evidence="5" id="KW-1185">Reference proteome</keyword>
<feature type="region of interest" description="Disordered" evidence="1">
    <location>
        <begin position="131"/>
        <end position="151"/>
    </location>
</feature>
<feature type="compositionally biased region" description="Polar residues" evidence="1">
    <location>
        <begin position="720"/>
        <end position="733"/>
    </location>
</feature>
<reference evidence="5" key="1">
    <citation type="submission" date="2024-06" db="EMBL/GenBank/DDBJ databases">
        <title>Draft Genome Sequences of Epichloe bromicola Strains Isolated from Elymus ciliaris.</title>
        <authorList>
            <consortium name="Epichloe bromicola genome sequencing consortium"/>
            <person name="Miura A."/>
            <person name="Imano S."/>
            <person name="Ashida A."/>
            <person name="Sato I."/>
            <person name="Chiba S."/>
            <person name="Tanaka A."/>
            <person name="Camagna M."/>
            <person name="Takemoto D."/>
        </authorList>
    </citation>
    <scope>NUCLEOTIDE SEQUENCE [LARGE SCALE GENOMIC DNA]</scope>
    <source>
        <strain evidence="5">DP</strain>
    </source>
</reference>
<feature type="compositionally biased region" description="Polar residues" evidence="1">
    <location>
        <begin position="131"/>
        <end position="148"/>
    </location>
</feature>
<feature type="region of interest" description="Disordered" evidence="1">
    <location>
        <begin position="607"/>
        <end position="672"/>
    </location>
</feature>